<feature type="compositionally biased region" description="Polar residues" evidence="12">
    <location>
        <begin position="295"/>
        <end position="310"/>
    </location>
</feature>
<evidence type="ECO:0000256" key="10">
    <source>
        <dbReference type="ARBA" id="ARBA00023242"/>
    </source>
</evidence>
<evidence type="ECO:0000256" key="8">
    <source>
        <dbReference type="ARBA" id="ARBA00022813"/>
    </source>
</evidence>
<feature type="compositionally biased region" description="Polar residues" evidence="12">
    <location>
        <begin position="47"/>
        <end position="73"/>
    </location>
</feature>
<keyword evidence="10" id="KW-0539">Nucleus</keyword>
<reference evidence="15" key="1">
    <citation type="submission" date="2025-08" db="UniProtKB">
        <authorList>
            <consortium name="RefSeq"/>
        </authorList>
    </citation>
    <scope>IDENTIFICATION</scope>
</reference>
<dbReference type="PROSITE" id="PS50024">
    <property type="entry name" value="SEA"/>
    <property type="match status" value="3"/>
</dbReference>
<evidence type="ECO:0000256" key="1">
    <source>
        <dbReference type="ARBA" id="ARBA00004123"/>
    </source>
</evidence>
<dbReference type="InParanoid" id="A0A6P7N7B9"/>
<keyword evidence="6" id="KW-0963">Cytoplasm</keyword>
<dbReference type="GO" id="GO:0005737">
    <property type="term" value="C:cytoplasm"/>
    <property type="evidence" value="ECO:0007669"/>
    <property type="project" value="UniProtKB-SubCell"/>
</dbReference>
<evidence type="ECO:0000256" key="5">
    <source>
        <dbReference type="ARBA" id="ARBA00022475"/>
    </source>
</evidence>
<dbReference type="KEGG" id="bspl:114860681"/>
<dbReference type="InterPro" id="IPR036364">
    <property type="entry name" value="SEA_dom_sf"/>
</dbReference>
<keyword evidence="8" id="KW-0068">Autocatalytic cleavage</keyword>
<feature type="region of interest" description="Disordered" evidence="12">
    <location>
        <begin position="241"/>
        <end position="263"/>
    </location>
</feature>
<keyword evidence="11" id="KW-0449">Lipoprotein</keyword>
<dbReference type="AlphaFoldDB" id="A0A6P7N7B9"/>
<feature type="domain" description="SEA" evidence="13">
    <location>
        <begin position="339"/>
        <end position="448"/>
    </location>
</feature>
<feature type="region of interest" description="Disordered" evidence="12">
    <location>
        <begin position="295"/>
        <end position="335"/>
    </location>
</feature>
<evidence type="ECO:0000256" key="7">
    <source>
        <dbReference type="ARBA" id="ARBA00022553"/>
    </source>
</evidence>
<dbReference type="RefSeq" id="XP_029015282.2">
    <property type="nucleotide sequence ID" value="XM_029159449.3"/>
</dbReference>
<keyword evidence="5" id="KW-0472">Membrane</keyword>
<keyword evidence="14" id="KW-1185">Reference proteome</keyword>
<organism evidence="14 15">
    <name type="scientific">Betta splendens</name>
    <name type="common">Siamese fighting fish</name>
    <dbReference type="NCBI Taxonomy" id="158456"/>
    <lineage>
        <taxon>Eukaryota</taxon>
        <taxon>Metazoa</taxon>
        <taxon>Chordata</taxon>
        <taxon>Craniata</taxon>
        <taxon>Vertebrata</taxon>
        <taxon>Euteleostomi</taxon>
        <taxon>Actinopterygii</taxon>
        <taxon>Neopterygii</taxon>
        <taxon>Teleostei</taxon>
        <taxon>Neoteleostei</taxon>
        <taxon>Acanthomorphata</taxon>
        <taxon>Anabantaria</taxon>
        <taxon>Anabantiformes</taxon>
        <taxon>Anabantoidei</taxon>
        <taxon>Osphronemidae</taxon>
        <taxon>Betta</taxon>
    </lineage>
</organism>
<sequence length="652" mass="67529">VTILFSVVPLHQLQLQLQPSGDYICIPRQLNRTAANNSGQRHLAAANNGQRQHAGANNSGQRQHAGANNSGQRQHAGADDSGQRHLTNTNNCHHGFTTPTTPPATTTAPTVGTVFRLFFSLQQQFSSALSTQGSPEFTQLKSNIESQLTPVYALKYGRLFVRFIVFGFSPGSVVVNSTVELNDTTTNATDVATTLQAAVTSGNLTLNISASSINATFVPAPPATTTTTPVVITSAFPGNSTVQPPTTAANVTSPPPTTANVTSLPPTTANVTSLPPTAANVTSLPPTAANVSTAAPTTAANVSTPAPTTAANVTSPTPTNVTTVTTPTTPPATTTAPTVGRVFLLFFSLQQQFSSALSTQGSPEFTQLKSNIESQLTPVYARKYGRLFVRFFVFAFSSGSVVVNSTVELNDTTTNATDVAATLQAAVTSGNLTLNISASSINATLVLTTTTTAPVVTTTALPGTSTTLASATTPTATTTTTAPASATTSTTTAASTVASTTTPAPTTTTPNTNAPSPSEGFLFFKFSLNQIFTSDLADNTSAGYQALAGKVVTELNRVGQLLYPSFRRSRVNYFLSGSVVGNTTLVFDNQSSTPAASNASNAFAQQLLNSTVLNFIPGSFSANSSSSLWSTFGSLLALCLTLFTMGQLLTDF</sequence>
<evidence type="ECO:0000256" key="12">
    <source>
        <dbReference type="SAM" id="MobiDB-lite"/>
    </source>
</evidence>
<comment type="subcellular location">
    <subcellularLocation>
        <location evidence="2">Apical cell membrane</location>
        <topology evidence="2">Single-pass type I membrane protein</topology>
    </subcellularLocation>
    <subcellularLocation>
        <location evidence="3">Cytoplasm</location>
    </subcellularLocation>
    <subcellularLocation>
        <location evidence="1">Nucleus</location>
    </subcellularLocation>
</comment>
<evidence type="ECO:0000256" key="9">
    <source>
        <dbReference type="ARBA" id="ARBA00023139"/>
    </source>
</evidence>
<evidence type="ECO:0000313" key="15">
    <source>
        <dbReference type="RefSeq" id="XP_029015282.2"/>
    </source>
</evidence>
<evidence type="ECO:0000259" key="13">
    <source>
        <dbReference type="PROSITE" id="PS50024"/>
    </source>
</evidence>
<feature type="compositionally biased region" description="Low complexity" evidence="12">
    <location>
        <begin position="97"/>
        <end position="107"/>
    </location>
</feature>
<dbReference type="Proteomes" id="UP000515150">
    <property type="component" value="Chromosome 1"/>
</dbReference>
<evidence type="ECO:0000256" key="11">
    <source>
        <dbReference type="ARBA" id="ARBA00023288"/>
    </source>
</evidence>
<feature type="non-terminal residue" evidence="15">
    <location>
        <position position="1"/>
    </location>
</feature>
<feature type="compositionally biased region" description="Low complexity" evidence="12">
    <location>
        <begin position="311"/>
        <end position="335"/>
    </location>
</feature>
<evidence type="ECO:0000256" key="4">
    <source>
        <dbReference type="ARBA" id="ARBA00014269"/>
    </source>
</evidence>
<evidence type="ECO:0000256" key="2">
    <source>
        <dbReference type="ARBA" id="ARBA00004247"/>
    </source>
</evidence>
<evidence type="ECO:0000256" key="6">
    <source>
        <dbReference type="ARBA" id="ARBA00022490"/>
    </source>
</evidence>
<dbReference type="GO" id="GO:0016324">
    <property type="term" value="C:apical plasma membrane"/>
    <property type="evidence" value="ECO:0007669"/>
    <property type="project" value="UniProtKB-SubCell"/>
</dbReference>
<feature type="region of interest" description="Disordered" evidence="12">
    <location>
        <begin position="466"/>
        <end position="516"/>
    </location>
</feature>
<dbReference type="OrthoDB" id="10070537at2759"/>
<feature type="domain" description="SEA" evidence="13">
    <location>
        <begin position="516"/>
        <end position="627"/>
    </location>
</feature>
<dbReference type="Pfam" id="PF01390">
    <property type="entry name" value="SEA"/>
    <property type="match status" value="3"/>
</dbReference>
<dbReference type="InterPro" id="IPR000082">
    <property type="entry name" value="SEA_dom"/>
</dbReference>
<dbReference type="PANTHER" id="PTHR10006">
    <property type="entry name" value="MUCIN-1-RELATED"/>
    <property type="match status" value="1"/>
</dbReference>
<accession>A0A6P7N7B9</accession>
<proteinExistence type="predicted"/>
<dbReference type="SUPFAM" id="SSF82671">
    <property type="entry name" value="SEA domain"/>
    <property type="match status" value="3"/>
</dbReference>
<name>A0A6P7N7B9_BETSP</name>
<keyword evidence="5" id="KW-1003">Cell membrane</keyword>
<protein>
    <recommendedName>
        <fullName evidence="4">Mucin-1</fullName>
    </recommendedName>
</protein>
<dbReference type="GeneID" id="114860681"/>
<dbReference type="Gene3D" id="3.30.70.960">
    <property type="entry name" value="SEA domain"/>
    <property type="match status" value="3"/>
</dbReference>
<gene>
    <name evidence="15" type="primary">LOC114860681</name>
</gene>
<keyword evidence="7" id="KW-0597">Phosphoprotein</keyword>
<dbReference type="SMART" id="SM00200">
    <property type="entry name" value="SEA"/>
    <property type="match status" value="3"/>
</dbReference>
<dbReference type="PANTHER" id="PTHR10006:SF19">
    <property type="entry name" value="MUCIN-1"/>
    <property type="match status" value="1"/>
</dbReference>
<keyword evidence="9" id="KW-0564">Palmitate</keyword>
<feature type="domain" description="SEA" evidence="13">
    <location>
        <begin position="111"/>
        <end position="222"/>
    </location>
</feature>
<feature type="region of interest" description="Disordered" evidence="12">
    <location>
        <begin position="36"/>
        <end position="107"/>
    </location>
</feature>
<evidence type="ECO:0000313" key="14">
    <source>
        <dbReference type="Proteomes" id="UP000515150"/>
    </source>
</evidence>
<evidence type="ECO:0000256" key="3">
    <source>
        <dbReference type="ARBA" id="ARBA00004496"/>
    </source>
</evidence>
<dbReference type="GO" id="GO:0005634">
    <property type="term" value="C:nucleus"/>
    <property type="evidence" value="ECO:0007669"/>
    <property type="project" value="UniProtKB-SubCell"/>
</dbReference>